<organism evidence="2 3">
    <name type="scientific">Parelaphostrongylus tenuis</name>
    <name type="common">Meningeal worm</name>
    <dbReference type="NCBI Taxonomy" id="148309"/>
    <lineage>
        <taxon>Eukaryota</taxon>
        <taxon>Metazoa</taxon>
        <taxon>Ecdysozoa</taxon>
        <taxon>Nematoda</taxon>
        <taxon>Chromadorea</taxon>
        <taxon>Rhabditida</taxon>
        <taxon>Rhabditina</taxon>
        <taxon>Rhabditomorpha</taxon>
        <taxon>Strongyloidea</taxon>
        <taxon>Metastrongylidae</taxon>
        <taxon>Parelaphostrongylus</taxon>
    </lineage>
</organism>
<proteinExistence type="predicted"/>
<comment type="caution">
    <text evidence="2">The sequence shown here is derived from an EMBL/GenBank/DDBJ whole genome shotgun (WGS) entry which is preliminary data.</text>
</comment>
<protein>
    <submittedName>
        <fullName evidence="2">Uncharacterized protein</fullName>
    </submittedName>
</protein>
<dbReference type="Proteomes" id="UP001196413">
    <property type="component" value="Unassembled WGS sequence"/>
</dbReference>
<evidence type="ECO:0000313" key="3">
    <source>
        <dbReference type="Proteomes" id="UP001196413"/>
    </source>
</evidence>
<reference evidence="2" key="1">
    <citation type="submission" date="2021-06" db="EMBL/GenBank/DDBJ databases">
        <title>Parelaphostrongylus tenuis whole genome reference sequence.</title>
        <authorList>
            <person name="Garwood T.J."/>
            <person name="Larsen P.A."/>
            <person name="Fountain-Jones N.M."/>
            <person name="Garbe J.R."/>
            <person name="Macchietto M.G."/>
            <person name="Kania S.A."/>
            <person name="Gerhold R.W."/>
            <person name="Richards J.E."/>
            <person name="Wolf T.M."/>
        </authorList>
    </citation>
    <scope>NUCLEOTIDE SEQUENCE</scope>
    <source>
        <strain evidence="2">MNPRO001-30</strain>
        <tissue evidence="2">Meninges</tissue>
    </source>
</reference>
<name>A0AAD5R5P2_PARTN</name>
<feature type="region of interest" description="Disordered" evidence="1">
    <location>
        <begin position="1"/>
        <end position="29"/>
    </location>
</feature>
<dbReference type="AlphaFoldDB" id="A0AAD5R5P2"/>
<sequence length="131" mass="15027">MLAEHKETGKDTDVAAVVDSNNSSNGKKQKESFFDDLSFKMTDNKNFARTEGHHNSRSSANDLSRYDTHNRRHTQIRPPSWTTVASAERRMEYVLGWSEETLPKWYKKNLGMRSGALWSGITLYAKLLQCN</sequence>
<keyword evidence="3" id="KW-1185">Reference proteome</keyword>
<evidence type="ECO:0000256" key="1">
    <source>
        <dbReference type="SAM" id="MobiDB-lite"/>
    </source>
</evidence>
<evidence type="ECO:0000313" key="2">
    <source>
        <dbReference type="EMBL" id="KAJ1369954.1"/>
    </source>
</evidence>
<gene>
    <name evidence="2" type="ORF">KIN20_031569</name>
</gene>
<feature type="region of interest" description="Disordered" evidence="1">
    <location>
        <begin position="46"/>
        <end position="79"/>
    </location>
</feature>
<accession>A0AAD5R5P2</accession>
<dbReference type="EMBL" id="JAHQIW010006708">
    <property type="protein sequence ID" value="KAJ1369954.1"/>
    <property type="molecule type" value="Genomic_DNA"/>
</dbReference>
<feature type="compositionally biased region" description="Basic and acidic residues" evidence="1">
    <location>
        <begin position="1"/>
        <end position="13"/>
    </location>
</feature>